<accession>A0A3T1DAZ0</accession>
<sequence length="354" mass="39896">MNISTSVTQKQLIDLLLNVAVVRPVFVWGAPGIGKSSLVQQFAEMVGLPCVSLLGSQLAPEDLIGVPQIVDGRSQFCPPSMIAREDPYCLFLDELNACTHEVQKAFYSLILEKRIGDYVLPEGSIVIGAGNRAQDSAIVKPMSSALINRMFHVGLKVSHREWLEWAYDKGIHPLITDYIQTRPDHLWVQPPKHEEPFSTPRSWHMLSDALKEYGNPIQPETIEVLANGCLSPHHAGQFKAFHKQLANKYQLSAILEGDANWPYKPEDRDILYFLAQSFRSQLIKELPLSKDTMSDQHKKLAHRSKALIKELSTISMEIAQMIVARNNEDEGLPDWFLVEVVRDLPRLVQKKDGS</sequence>
<dbReference type="InterPro" id="IPR011704">
    <property type="entry name" value="ATPase_dyneun-rel_AAA"/>
</dbReference>
<dbReference type="SUPFAM" id="SSF52540">
    <property type="entry name" value="P-loop containing nucleoside triphosphate hydrolases"/>
    <property type="match status" value="1"/>
</dbReference>
<dbReference type="OrthoDB" id="9808317at2"/>
<feature type="domain" description="ATPase dynein-related AAA" evidence="1">
    <location>
        <begin position="24"/>
        <end position="150"/>
    </location>
</feature>
<keyword evidence="3" id="KW-1185">Reference proteome</keyword>
<evidence type="ECO:0000313" key="3">
    <source>
        <dbReference type="Proteomes" id="UP000289856"/>
    </source>
</evidence>
<keyword evidence="2" id="KW-0547">Nucleotide-binding</keyword>
<name>A0A3T1DAZ0_9BACL</name>
<dbReference type="KEGG" id="cohn:KCTCHS21_46030"/>
<dbReference type="GO" id="GO:0005524">
    <property type="term" value="F:ATP binding"/>
    <property type="evidence" value="ECO:0007669"/>
    <property type="project" value="UniProtKB-KW"/>
</dbReference>
<dbReference type="RefSeq" id="WP_130613659.1">
    <property type="nucleotide sequence ID" value="NZ_AP019400.1"/>
</dbReference>
<dbReference type="GO" id="GO:0016887">
    <property type="term" value="F:ATP hydrolysis activity"/>
    <property type="evidence" value="ECO:0007669"/>
    <property type="project" value="InterPro"/>
</dbReference>
<evidence type="ECO:0000313" key="2">
    <source>
        <dbReference type="EMBL" id="BBI35204.1"/>
    </source>
</evidence>
<proteinExistence type="predicted"/>
<dbReference type="CDD" id="cd00009">
    <property type="entry name" value="AAA"/>
    <property type="match status" value="1"/>
</dbReference>
<dbReference type="AlphaFoldDB" id="A0A3T1DAZ0"/>
<dbReference type="Gene3D" id="3.40.50.300">
    <property type="entry name" value="P-loop containing nucleotide triphosphate hydrolases"/>
    <property type="match status" value="1"/>
</dbReference>
<keyword evidence="2" id="KW-0067">ATP-binding</keyword>
<dbReference type="InterPro" id="IPR027417">
    <property type="entry name" value="P-loop_NTPase"/>
</dbReference>
<gene>
    <name evidence="2" type="ORF">KCTCHS21_46030</name>
</gene>
<dbReference type="Proteomes" id="UP000289856">
    <property type="component" value="Chromosome"/>
</dbReference>
<evidence type="ECO:0000259" key="1">
    <source>
        <dbReference type="Pfam" id="PF07728"/>
    </source>
</evidence>
<organism evidence="2 3">
    <name type="scientific">Cohnella abietis</name>
    <dbReference type="NCBI Taxonomy" id="2507935"/>
    <lineage>
        <taxon>Bacteria</taxon>
        <taxon>Bacillati</taxon>
        <taxon>Bacillota</taxon>
        <taxon>Bacilli</taxon>
        <taxon>Bacillales</taxon>
        <taxon>Paenibacillaceae</taxon>
        <taxon>Cohnella</taxon>
    </lineage>
</organism>
<reference evidence="2 3" key="1">
    <citation type="submission" date="2019-01" db="EMBL/GenBank/DDBJ databases">
        <title>Complete genome sequence of Cohnella hallensis HS21 isolated from Korean fir (Abies koreana) rhizospheric soil.</title>
        <authorList>
            <person name="Jiang L."/>
            <person name="Kang S.W."/>
            <person name="Kim S."/>
            <person name="Jung J."/>
            <person name="Kim C.Y."/>
            <person name="Kim D.H."/>
            <person name="Kim S.W."/>
            <person name="Lee J."/>
        </authorList>
    </citation>
    <scope>NUCLEOTIDE SEQUENCE [LARGE SCALE GENOMIC DNA]</scope>
    <source>
        <strain evidence="2 3">HS21</strain>
    </source>
</reference>
<dbReference type="EMBL" id="AP019400">
    <property type="protein sequence ID" value="BBI35204.1"/>
    <property type="molecule type" value="Genomic_DNA"/>
</dbReference>
<protein>
    <submittedName>
        <fullName evidence="2">ATP-binding protein</fullName>
    </submittedName>
</protein>
<dbReference type="Pfam" id="PF07728">
    <property type="entry name" value="AAA_5"/>
    <property type="match status" value="1"/>
</dbReference>